<organism evidence="1 2">
    <name type="scientific">Puccinia striiformis f. sp. tritici</name>
    <dbReference type="NCBI Taxonomy" id="168172"/>
    <lineage>
        <taxon>Eukaryota</taxon>
        <taxon>Fungi</taxon>
        <taxon>Dikarya</taxon>
        <taxon>Basidiomycota</taxon>
        <taxon>Pucciniomycotina</taxon>
        <taxon>Pucciniomycetes</taxon>
        <taxon>Pucciniales</taxon>
        <taxon>Pucciniaceae</taxon>
        <taxon>Puccinia</taxon>
    </lineage>
</organism>
<comment type="caution">
    <text evidence="1">The sequence shown here is derived from an EMBL/GenBank/DDBJ whole genome shotgun (WGS) entry which is preliminary data.</text>
</comment>
<proteinExistence type="predicted"/>
<sequence>MLRHLRTPAIKKSDNLPRRIQLLKKIADKLSDKKEESLKAAIGALAQEKYKQPAKPLQIEAVYNLARGRNTFLLAGTGFGKLGYIPLSKDDPNYKREQEREKKAGLAACMCSNCTPAEGLLSRIKTMNIHNMEDMILRYWRAPEPLITTTKRKRATAGSGGTNTTRKKNKLSLPLNRIDKIIDKIETIDGLPALRKVAGGQTVPGQFEALYEAIEDFKSGPLANEELVRIEKETALHAVAMAEETEQAEVQAREKVTLDESKRIETEKSDTRLRIENDWKKEQQAHLKILIRRAGEEAERRGVQSIHRGRYSEDDGLLSGGSSSSPEIEDDVH</sequence>
<keyword evidence="2" id="KW-1185">Reference proteome</keyword>
<reference evidence="2" key="2">
    <citation type="journal article" date="2018" name="Mol. Plant Microbe Interact.">
        <title>Genome sequence resources for the wheat stripe rust pathogen (Puccinia striiformis f. sp. tritici) and the barley stripe rust pathogen (Puccinia striiformis f. sp. hordei).</title>
        <authorList>
            <person name="Xia C."/>
            <person name="Wang M."/>
            <person name="Yin C."/>
            <person name="Cornejo O.E."/>
            <person name="Hulbert S.H."/>
            <person name="Chen X."/>
        </authorList>
    </citation>
    <scope>NUCLEOTIDE SEQUENCE [LARGE SCALE GENOMIC DNA]</scope>
    <source>
        <strain evidence="2">93-210</strain>
    </source>
</reference>
<dbReference type="Proteomes" id="UP001060170">
    <property type="component" value="Chromosome 15"/>
</dbReference>
<protein>
    <submittedName>
        <fullName evidence="1">Uncharacterized protein</fullName>
    </submittedName>
</protein>
<reference evidence="2" key="1">
    <citation type="journal article" date="2018" name="BMC Genomics">
        <title>Genomic insights into host adaptation between the wheat stripe rust pathogen (Puccinia striiformis f. sp. tritici) and the barley stripe rust pathogen (Puccinia striiformis f. sp. hordei).</title>
        <authorList>
            <person name="Xia C."/>
            <person name="Wang M."/>
            <person name="Yin C."/>
            <person name="Cornejo O.E."/>
            <person name="Hulbert S.H."/>
            <person name="Chen X."/>
        </authorList>
    </citation>
    <scope>NUCLEOTIDE SEQUENCE [LARGE SCALE GENOMIC DNA]</scope>
    <source>
        <strain evidence="2">93-210</strain>
    </source>
</reference>
<evidence type="ECO:0000313" key="1">
    <source>
        <dbReference type="EMBL" id="KAI7939186.1"/>
    </source>
</evidence>
<dbReference type="EMBL" id="CM045879">
    <property type="protein sequence ID" value="KAI7939186.1"/>
    <property type="molecule type" value="Genomic_DNA"/>
</dbReference>
<reference evidence="1 2" key="3">
    <citation type="journal article" date="2022" name="Microbiol. Spectr.">
        <title>Folding features and dynamics of 3D genome architecture in plant fungal pathogens.</title>
        <authorList>
            <person name="Xia C."/>
        </authorList>
    </citation>
    <scope>NUCLEOTIDE SEQUENCE [LARGE SCALE GENOMIC DNA]</scope>
    <source>
        <strain evidence="1 2">93-210</strain>
    </source>
</reference>
<evidence type="ECO:0000313" key="2">
    <source>
        <dbReference type="Proteomes" id="UP001060170"/>
    </source>
</evidence>
<accession>A0ACC0DVL8</accession>
<gene>
    <name evidence="1" type="ORF">MJO28_014765</name>
</gene>
<name>A0ACC0DVL8_9BASI</name>